<dbReference type="EMBL" id="CP020921">
    <property type="protein sequence ID" value="AWB10740.1"/>
    <property type="molecule type" value="Genomic_DNA"/>
</dbReference>
<dbReference type="SUPFAM" id="SSF75138">
    <property type="entry name" value="HprK N-terminal domain-like"/>
    <property type="match status" value="1"/>
</dbReference>
<dbReference type="CDD" id="cd03109">
    <property type="entry name" value="DTBS"/>
    <property type="match status" value="1"/>
</dbReference>
<evidence type="ECO:0000313" key="3">
    <source>
        <dbReference type="EMBL" id="AWB10740.1"/>
    </source>
</evidence>
<proteinExistence type="predicted"/>
<dbReference type="Gene3D" id="3.40.1390.20">
    <property type="entry name" value="HprK N-terminal domain-like"/>
    <property type="match status" value="1"/>
</dbReference>
<name>A0A2R4W1Z5_THEAF</name>
<accession>A0A2R4W1Z5</accession>
<dbReference type="PANTHER" id="PTHR43356">
    <property type="entry name" value="PHOSPHATE ACETYLTRANSFERASE"/>
    <property type="match status" value="1"/>
</dbReference>
<organism evidence="3 4">
    <name type="scientific">Thermodesulfobium acidiphilum</name>
    <dbReference type="NCBI Taxonomy" id="1794699"/>
    <lineage>
        <taxon>Bacteria</taxon>
        <taxon>Pseudomonadati</taxon>
        <taxon>Thermodesulfobiota</taxon>
        <taxon>Thermodesulfobiia</taxon>
        <taxon>Thermodesulfobiales</taxon>
        <taxon>Thermodesulfobiaceae</taxon>
        <taxon>Thermodesulfobium</taxon>
    </lineage>
</organism>
<gene>
    <name evidence="3" type="ORF">TDSAC_1400</name>
</gene>
<dbReference type="Pfam" id="PF13500">
    <property type="entry name" value="AAA_26"/>
    <property type="match status" value="1"/>
</dbReference>
<dbReference type="InterPro" id="IPR028979">
    <property type="entry name" value="Ser_kin/Pase_Hpr-like_N_sf"/>
</dbReference>
<dbReference type="PANTHER" id="PTHR43356:SF2">
    <property type="entry name" value="PHOSPHATE ACETYLTRANSFERASE"/>
    <property type="match status" value="1"/>
</dbReference>
<dbReference type="InterPro" id="IPR010766">
    <property type="entry name" value="DRTGG"/>
</dbReference>
<comment type="subunit">
    <text evidence="1">Homohexamer.</text>
</comment>
<protein>
    <recommendedName>
        <fullName evidence="2">DRTGG domain-containing protein</fullName>
    </recommendedName>
</protein>
<reference evidence="3 4" key="1">
    <citation type="submission" date="2017-04" db="EMBL/GenBank/DDBJ databases">
        <title>Genomic insights into metabolism of Thermodesulfobium acidiphilum.</title>
        <authorList>
            <person name="Toshchakov S.V."/>
            <person name="Frolov E.N."/>
            <person name="Kublanov I.V."/>
            <person name="Samarov N.I."/>
            <person name="Novikov A."/>
            <person name="Lebedinsky A.V."/>
            <person name="Bonch-Osmolovskaya E.A."/>
            <person name="Chernyh N.A."/>
        </authorList>
    </citation>
    <scope>NUCLEOTIDE SEQUENCE [LARGE SCALE GENOMIC DNA]</scope>
    <source>
        <strain evidence="3 4">3127-1</strain>
    </source>
</reference>
<dbReference type="Proteomes" id="UP000244792">
    <property type="component" value="Chromosome"/>
</dbReference>
<dbReference type="SUPFAM" id="SSF52540">
    <property type="entry name" value="P-loop containing nucleoside triphosphate hydrolases"/>
    <property type="match status" value="1"/>
</dbReference>
<dbReference type="Pfam" id="PF07085">
    <property type="entry name" value="DRTGG"/>
    <property type="match status" value="1"/>
</dbReference>
<dbReference type="AlphaFoldDB" id="A0A2R4W1Z5"/>
<feature type="domain" description="DRTGG" evidence="2">
    <location>
        <begin position="213"/>
        <end position="318"/>
    </location>
</feature>
<dbReference type="Gene3D" id="3.40.50.300">
    <property type="entry name" value="P-loop containing nucleotide triphosphate hydrolases"/>
    <property type="match status" value="1"/>
</dbReference>
<keyword evidence="4" id="KW-1185">Reference proteome</keyword>
<dbReference type="RefSeq" id="WP_108309523.1">
    <property type="nucleotide sequence ID" value="NZ_CP020921.1"/>
</dbReference>
<evidence type="ECO:0000313" key="4">
    <source>
        <dbReference type="Proteomes" id="UP000244792"/>
    </source>
</evidence>
<dbReference type="OrthoDB" id="9769095at2"/>
<dbReference type="InterPro" id="IPR050500">
    <property type="entry name" value="Phos_Acetyltrans/Butyryltrans"/>
</dbReference>
<dbReference type="InterPro" id="IPR027417">
    <property type="entry name" value="P-loop_NTPase"/>
</dbReference>
<evidence type="ECO:0000256" key="1">
    <source>
        <dbReference type="ARBA" id="ARBA00011643"/>
    </source>
</evidence>
<evidence type="ECO:0000259" key="2">
    <source>
        <dbReference type="Pfam" id="PF07085"/>
    </source>
</evidence>
<dbReference type="KEGG" id="taci:TDSAC_1400"/>
<sequence>MKGLYFVSPESFVGKSTVLLGVGRNLQAQGKKVSYFKPLGNLPTREEGLLTDEDAVSARKALGLKDPLDEMVPVVMTPDLAVLFLKSQVTDITKQVKESYEKLLGKNEVILVEGVGNFIEGKMYSLAPKDVAELLDLKVIVVARCETDILADHILEAKEIFKDRLVGFVVTGGTQACREYHHRLLIPYLTGKGINFLGAIPQDETLKSISIRELVEVLNGEILCQEDKLDELVERFLVGAMSVDNALRYFRRVINKAVITGGDRSDIQMAALETPTKVLVLTGNFYPSNVVLAKAEDAGVPIVLVKQDTLTVVELVERVFGRARIREEKKIQRATAMVEEFVDLKAISKALDL</sequence>